<feature type="region of interest" description="Disordered" evidence="1">
    <location>
        <begin position="124"/>
        <end position="158"/>
    </location>
</feature>
<protein>
    <submittedName>
        <fullName evidence="2">Uncharacterized protein</fullName>
    </submittedName>
</protein>
<dbReference type="EMBL" id="BMNG01000015">
    <property type="protein sequence ID" value="GGO54166.1"/>
    <property type="molecule type" value="Genomic_DNA"/>
</dbReference>
<accession>A0ABQ2MLV8</accession>
<dbReference type="Proteomes" id="UP000656881">
    <property type="component" value="Unassembled WGS sequence"/>
</dbReference>
<name>A0ABQ2MLV8_9ACTN</name>
<gene>
    <name evidence="2" type="ORF">GCM10012286_63290</name>
</gene>
<keyword evidence="3" id="KW-1185">Reference proteome</keyword>
<proteinExistence type="predicted"/>
<sequence>MPLAGGIARASSGLLFSEPPKLVSDGTPTQARLDDLMKSGLQPTLLEGGELCAALGGAYLRVVWDEEVSDRPWIDTVAADRAVPEFWYGRLLAVTFWTVVESDDSRRVLRHLEALVMPGVSAGRRWPSQSAPARPPRTRPCCASARMSSSRGRSRTAG</sequence>
<reference evidence="3" key="1">
    <citation type="journal article" date="2019" name="Int. J. Syst. Evol. Microbiol.">
        <title>The Global Catalogue of Microorganisms (GCM) 10K type strain sequencing project: providing services to taxonomists for standard genome sequencing and annotation.</title>
        <authorList>
            <consortium name="The Broad Institute Genomics Platform"/>
            <consortium name="The Broad Institute Genome Sequencing Center for Infectious Disease"/>
            <person name="Wu L."/>
            <person name="Ma J."/>
        </authorList>
    </citation>
    <scope>NUCLEOTIDE SEQUENCE [LARGE SCALE GENOMIC DNA]</scope>
    <source>
        <strain evidence="3">CGMCC 4.7349</strain>
    </source>
</reference>
<organism evidence="2 3">
    <name type="scientific">Streptomyces lasiicapitis</name>
    <dbReference type="NCBI Taxonomy" id="1923961"/>
    <lineage>
        <taxon>Bacteria</taxon>
        <taxon>Bacillati</taxon>
        <taxon>Actinomycetota</taxon>
        <taxon>Actinomycetes</taxon>
        <taxon>Kitasatosporales</taxon>
        <taxon>Streptomycetaceae</taxon>
        <taxon>Streptomyces</taxon>
    </lineage>
</organism>
<evidence type="ECO:0000313" key="3">
    <source>
        <dbReference type="Proteomes" id="UP000656881"/>
    </source>
</evidence>
<feature type="compositionally biased region" description="Low complexity" evidence="1">
    <location>
        <begin position="139"/>
        <end position="151"/>
    </location>
</feature>
<evidence type="ECO:0000256" key="1">
    <source>
        <dbReference type="SAM" id="MobiDB-lite"/>
    </source>
</evidence>
<comment type="caution">
    <text evidence="2">The sequence shown here is derived from an EMBL/GenBank/DDBJ whole genome shotgun (WGS) entry which is preliminary data.</text>
</comment>
<evidence type="ECO:0000313" key="2">
    <source>
        <dbReference type="EMBL" id="GGO54166.1"/>
    </source>
</evidence>